<keyword evidence="1" id="KW-0472">Membrane</keyword>
<feature type="transmembrane region" description="Helical" evidence="1">
    <location>
        <begin position="55"/>
        <end position="73"/>
    </location>
</feature>
<feature type="transmembrane region" description="Helical" evidence="1">
    <location>
        <begin position="153"/>
        <end position="178"/>
    </location>
</feature>
<organism evidence="2 3">
    <name type="scientific">Salmonella enterica subsp. arizonae</name>
    <dbReference type="NCBI Taxonomy" id="59203"/>
    <lineage>
        <taxon>Bacteria</taxon>
        <taxon>Pseudomonadati</taxon>
        <taxon>Pseudomonadota</taxon>
        <taxon>Gammaproteobacteria</taxon>
        <taxon>Enterobacterales</taxon>
        <taxon>Enterobacteriaceae</taxon>
        <taxon>Salmonella</taxon>
    </lineage>
</organism>
<feature type="transmembrane region" description="Helical" evidence="1">
    <location>
        <begin position="306"/>
        <end position="326"/>
    </location>
</feature>
<dbReference type="AlphaFoldDB" id="A0A6C8MD74"/>
<accession>A0A6C8MD74</accession>
<dbReference type="EMBL" id="VXJW01000010">
    <property type="protein sequence ID" value="KAA8662458.1"/>
    <property type="molecule type" value="Genomic_DNA"/>
</dbReference>
<keyword evidence="1" id="KW-0812">Transmembrane</keyword>
<keyword evidence="1" id="KW-1133">Transmembrane helix</keyword>
<feature type="transmembrane region" description="Helical" evidence="1">
    <location>
        <begin position="27"/>
        <end position="43"/>
    </location>
</feature>
<evidence type="ECO:0000256" key="1">
    <source>
        <dbReference type="SAM" id="Phobius"/>
    </source>
</evidence>
<name>A0A6C8MD74_SALER</name>
<feature type="transmembrane region" description="Helical" evidence="1">
    <location>
        <begin position="85"/>
        <end position="104"/>
    </location>
</feature>
<protein>
    <submittedName>
        <fullName evidence="2">EpsG family protein</fullName>
    </submittedName>
</protein>
<dbReference type="RefSeq" id="WP_080161247.1">
    <property type="nucleotide sequence ID" value="NZ_DACWUK010000012.1"/>
</dbReference>
<evidence type="ECO:0000313" key="2">
    <source>
        <dbReference type="EMBL" id="KAA8662458.1"/>
    </source>
</evidence>
<dbReference type="Proteomes" id="UP000322837">
    <property type="component" value="Unassembled WGS sequence"/>
</dbReference>
<feature type="transmembrane region" description="Helical" evidence="1">
    <location>
        <begin position="185"/>
        <end position="204"/>
    </location>
</feature>
<evidence type="ECO:0000313" key="3">
    <source>
        <dbReference type="Proteomes" id="UP000322837"/>
    </source>
</evidence>
<comment type="caution">
    <text evidence="2">The sequence shown here is derived from an EMBL/GenBank/DDBJ whole genome shotgun (WGS) entry which is preliminary data.</text>
</comment>
<feature type="transmembrane region" description="Helical" evidence="1">
    <location>
        <begin position="256"/>
        <end position="276"/>
    </location>
</feature>
<reference evidence="2 3" key="1">
    <citation type="submission" date="2019-09" db="EMBL/GenBank/DDBJ databases">
        <title>Draft genome sequence of various Type strains from the CCUG.</title>
        <authorList>
            <person name="Pineiro-Iglesias B."/>
            <person name="Tunovic T."/>
            <person name="Unosson C."/>
            <person name="Inganas E."/>
            <person name="Ohlen M."/>
            <person name="Cardew S."/>
            <person name="Jensie-Markopoulos S."/>
            <person name="Salva-Serra F."/>
            <person name="Jaen-Luchoro D."/>
            <person name="Karlsson R."/>
            <person name="Svensson-Stadler L."/>
            <person name="Chun J."/>
            <person name="Moore E."/>
        </authorList>
    </citation>
    <scope>NUCLEOTIDE SEQUENCE [LARGE SCALE GENOMIC DNA]</scope>
    <source>
        <strain evidence="2 3">CCUG 6322T</strain>
    </source>
</reference>
<proteinExistence type="predicted"/>
<feature type="transmembrane region" description="Helical" evidence="1">
    <location>
        <begin position="111"/>
        <end position="141"/>
    </location>
</feature>
<dbReference type="Pfam" id="PF14897">
    <property type="entry name" value="EpsG"/>
    <property type="match status" value="1"/>
</dbReference>
<feature type="transmembrane region" description="Helical" evidence="1">
    <location>
        <begin position="224"/>
        <end position="244"/>
    </location>
</feature>
<sequence length="341" mass="39656">MLIYNAVFFLLLLCALLDLNDKRTFFLFLLPLVVLLILTGFRGNGGDDFFVYEQYFSSIPIALYNYGSGYFYLNVLVKHFGDYEFFIFISSLLCLSLQSFFIYFETKSPCIVLLLFYSTSFLWLDFILIRQSIAVGFFVIALSLYANNRIKTAFLFCVAAGLFHETAFFAATLIYVLSKLGRKNIFIFIFILFILSPFLSKGLVAINDITIKNKNIELYIGEHALPSMANIIELLIAMLSFIIMKRVKGFRNDKESKLYEVIIISSCCILLLSYTVPTLARFLEYYRLFYVLLLTRMLMHFDLRGRYLIFIVVAVYCFVRINSFIYQFDSGFDYIFNGDFL</sequence>
<dbReference type="InterPro" id="IPR049458">
    <property type="entry name" value="EpsG-like"/>
</dbReference>
<gene>
    <name evidence="2" type="ORF">F4V61_17080</name>
</gene>